<keyword evidence="12 22" id="KW-0560">Oxidoreductase</keyword>
<feature type="transmembrane region" description="Helical" evidence="20">
    <location>
        <begin position="428"/>
        <end position="445"/>
    </location>
</feature>
<evidence type="ECO:0000256" key="5">
    <source>
        <dbReference type="ARBA" id="ARBA00022448"/>
    </source>
</evidence>
<gene>
    <name evidence="22" type="primary">dsbD_17</name>
    <name evidence="22" type="ORF">GALL_323730</name>
</gene>
<comment type="similarity">
    <text evidence="2">Belongs to the thioredoxin family. DsbD subfamily.</text>
</comment>
<dbReference type="PROSITE" id="PS00194">
    <property type="entry name" value="THIOREDOXIN_1"/>
    <property type="match status" value="1"/>
</dbReference>
<reference evidence="22" key="1">
    <citation type="submission" date="2016-10" db="EMBL/GenBank/DDBJ databases">
        <title>Sequence of Gallionella enrichment culture.</title>
        <authorList>
            <person name="Poehlein A."/>
            <person name="Muehling M."/>
            <person name="Daniel R."/>
        </authorList>
    </citation>
    <scope>NUCLEOTIDE SEQUENCE</scope>
</reference>
<evidence type="ECO:0000256" key="4">
    <source>
        <dbReference type="ARBA" id="ARBA00013830"/>
    </source>
</evidence>
<evidence type="ECO:0000256" key="13">
    <source>
        <dbReference type="ARBA" id="ARBA00023027"/>
    </source>
</evidence>
<evidence type="ECO:0000259" key="21">
    <source>
        <dbReference type="PROSITE" id="PS51352"/>
    </source>
</evidence>
<feature type="transmembrane region" description="Helical" evidence="20">
    <location>
        <begin position="271"/>
        <end position="295"/>
    </location>
</feature>
<keyword evidence="10" id="KW-0249">Electron transport</keyword>
<keyword evidence="9" id="KW-0732">Signal</keyword>
<dbReference type="InterPro" id="IPR022910">
    <property type="entry name" value="Thiol_diS_interchange_DbsD"/>
</dbReference>
<dbReference type="PANTHER" id="PTHR32234:SF0">
    <property type="entry name" value="THIOL:DISULFIDE INTERCHANGE PROTEIN DSBD"/>
    <property type="match status" value="1"/>
</dbReference>
<comment type="catalytic activity">
    <reaction evidence="19">
        <text>[protein]-dithiol + NADP(+) = [protein]-disulfide + NADPH + H(+)</text>
        <dbReference type="Rhea" id="RHEA:18753"/>
        <dbReference type="Rhea" id="RHEA-COMP:10593"/>
        <dbReference type="Rhea" id="RHEA-COMP:10594"/>
        <dbReference type="ChEBI" id="CHEBI:15378"/>
        <dbReference type="ChEBI" id="CHEBI:29950"/>
        <dbReference type="ChEBI" id="CHEBI:50058"/>
        <dbReference type="ChEBI" id="CHEBI:57783"/>
        <dbReference type="ChEBI" id="CHEBI:58349"/>
        <dbReference type="EC" id="1.8.1.8"/>
    </reaction>
</comment>
<name>A0A1J5QQW5_9ZZZZ</name>
<dbReference type="SUPFAM" id="SSF74863">
    <property type="entry name" value="Thiol:disulfide interchange protein DsbD, N-terminal domain (DsbD-alpha)"/>
    <property type="match status" value="1"/>
</dbReference>
<keyword evidence="13" id="KW-0520">NAD</keyword>
<evidence type="ECO:0000256" key="11">
    <source>
        <dbReference type="ARBA" id="ARBA00022989"/>
    </source>
</evidence>
<feature type="transmembrane region" description="Helical" evidence="20">
    <location>
        <begin position="307"/>
        <end position="329"/>
    </location>
</feature>
<evidence type="ECO:0000256" key="1">
    <source>
        <dbReference type="ARBA" id="ARBA00004429"/>
    </source>
</evidence>
<dbReference type="GO" id="GO:0047134">
    <property type="term" value="F:protein-disulfide reductase [NAD(P)H] activity"/>
    <property type="evidence" value="ECO:0007669"/>
    <property type="project" value="UniProtKB-EC"/>
</dbReference>
<feature type="transmembrane region" description="Helical" evidence="20">
    <location>
        <begin position="481"/>
        <end position="501"/>
    </location>
</feature>
<dbReference type="InterPro" id="IPR028250">
    <property type="entry name" value="DsbDN"/>
</dbReference>
<dbReference type="GO" id="GO:0005886">
    <property type="term" value="C:plasma membrane"/>
    <property type="evidence" value="ECO:0007669"/>
    <property type="project" value="UniProtKB-SubCell"/>
</dbReference>
<dbReference type="InterPro" id="IPR003834">
    <property type="entry name" value="Cyt_c_assmbl_TM_dom"/>
</dbReference>
<dbReference type="PANTHER" id="PTHR32234">
    <property type="entry name" value="THIOL:DISULFIDE INTERCHANGE PROTEIN DSBD"/>
    <property type="match status" value="1"/>
</dbReference>
<dbReference type="HAMAP" id="MF_00399">
    <property type="entry name" value="DbsD"/>
    <property type="match status" value="1"/>
</dbReference>
<dbReference type="InterPro" id="IPR035671">
    <property type="entry name" value="DsbD_gamma"/>
</dbReference>
<evidence type="ECO:0000256" key="7">
    <source>
        <dbReference type="ARBA" id="ARBA00022519"/>
    </source>
</evidence>
<protein>
    <recommendedName>
        <fullName evidence="4">Thiol:disulfide interchange protein DsbD</fullName>
        <ecNumber evidence="3">1.8.1.8</ecNumber>
    </recommendedName>
    <alternativeName>
        <fullName evidence="17">Protein-disulfide reductase</fullName>
    </alternativeName>
</protein>
<dbReference type="InterPro" id="IPR036249">
    <property type="entry name" value="Thioredoxin-like_sf"/>
</dbReference>
<evidence type="ECO:0000256" key="17">
    <source>
        <dbReference type="ARBA" id="ARBA00032465"/>
    </source>
</evidence>
<feature type="transmembrane region" description="Helical" evidence="20">
    <location>
        <begin position="451"/>
        <end position="469"/>
    </location>
</feature>
<comment type="caution">
    <text evidence="22">The sequence shown here is derived from an EMBL/GenBank/DDBJ whole genome shotgun (WGS) entry which is preliminary data.</text>
</comment>
<feature type="domain" description="Thioredoxin" evidence="21">
    <location>
        <begin position="520"/>
        <end position="640"/>
    </location>
</feature>
<evidence type="ECO:0000256" key="14">
    <source>
        <dbReference type="ARBA" id="ARBA00023136"/>
    </source>
</evidence>
<dbReference type="InterPro" id="IPR013766">
    <property type="entry name" value="Thioredoxin_domain"/>
</dbReference>
<organism evidence="22">
    <name type="scientific">mine drainage metagenome</name>
    <dbReference type="NCBI Taxonomy" id="410659"/>
    <lineage>
        <taxon>unclassified sequences</taxon>
        <taxon>metagenomes</taxon>
        <taxon>ecological metagenomes</taxon>
    </lineage>
</organism>
<dbReference type="SUPFAM" id="SSF52833">
    <property type="entry name" value="Thioredoxin-like"/>
    <property type="match status" value="1"/>
</dbReference>
<feature type="transmembrane region" description="Helical" evidence="20">
    <location>
        <begin position="386"/>
        <end position="407"/>
    </location>
</feature>
<comment type="catalytic activity">
    <reaction evidence="18">
        <text>[protein]-dithiol + NAD(+) = [protein]-disulfide + NADH + H(+)</text>
        <dbReference type="Rhea" id="RHEA:18749"/>
        <dbReference type="Rhea" id="RHEA-COMP:10593"/>
        <dbReference type="Rhea" id="RHEA-COMP:10594"/>
        <dbReference type="ChEBI" id="CHEBI:15378"/>
        <dbReference type="ChEBI" id="CHEBI:29950"/>
        <dbReference type="ChEBI" id="CHEBI:50058"/>
        <dbReference type="ChEBI" id="CHEBI:57540"/>
        <dbReference type="ChEBI" id="CHEBI:57945"/>
        <dbReference type="EC" id="1.8.1.8"/>
    </reaction>
</comment>
<keyword evidence="16" id="KW-0676">Redox-active center</keyword>
<evidence type="ECO:0000256" key="6">
    <source>
        <dbReference type="ARBA" id="ARBA00022475"/>
    </source>
</evidence>
<evidence type="ECO:0000256" key="2">
    <source>
        <dbReference type="ARBA" id="ARBA00007241"/>
    </source>
</evidence>
<evidence type="ECO:0000256" key="20">
    <source>
        <dbReference type="SAM" id="Phobius"/>
    </source>
</evidence>
<evidence type="ECO:0000256" key="12">
    <source>
        <dbReference type="ARBA" id="ARBA00023002"/>
    </source>
</evidence>
<evidence type="ECO:0000256" key="3">
    <source>
        <dbReference type="ARBA" id="ARBA00012612"/>
    </source>
</evidence>
<dbReference type="Pfam" id="PF02683">
    <property type="entry name" value="DsbD_TM"/>
    <property type="match status" value="1"/>
</dbReference>
<keyword evidence="14 20" id="KW-0472">Membrane</keyword>
<dbReference type="Gene3D" id="2.60.40.1250">
    <property type="entry name" value="Thiol:disulfide interchange protein DsbD, N-terminal domain"/>
    <property type="match status" value="1"/>
</dbReference>
<dbReference type="AlphaFoldDB" id="A0A1J5QQW5"/>
<evidence type="ECO:0000256" key="10">
    <source>
        <dbReference type="ARBA" id="ARBA00022982"/>
    </source>
</evidence>
<evidence type="ECO:0000256" key="18">
    <source>
        <dbReference type="ARBA" id="ARBA00047388"/>
    </source>
</evidence>
<dbReference type="CDD" id="cd02953">
    <property type="entry name" value="DsbDgamma"/>
    <property type="match status" value="1"/>
</dbReference>
<keyword evidence="6" id="KW-1003">Cell membrane</keyword>
<dbReference type="NCBIfam" id="NF001419">
    <property type="entry name" value="PRK00293.1"/>
    <property type="match status" value="1"/>
</dbReference>
<sequence>MTQTCRRERHWRAGFRPWMAALISTLIVWAQPLVAWAAGPFLAPDQAFHLTASEQSPDTLRLQVAIADGYHLYKDRFRFSAQNTAVTLGIPQLPPGQVRHEPAIGRDVVTYRKTVDVVLPIKRAPADFRLTIAYQGCADVGLCYAPIEKTVDVALPAFGGSGRVAIIDTPGDDAGRKSAFAAARTAAVRAAAWHMTPMPLARLGAVTPPDHAYDTSRIGGALASGRLLLIVPMFLGFGLLLAFTPCVLPMLPILSGIIVGEGTNVSRRRGLALSAAYALGMALVYTAMGVAAGLLGQGLAAWLQNPWVLSSFAALLVLLALSMFGFYELQIPGSLQTRLSAASGRLRGGRYVGVFVMGGISALIVGPCVAAPLAGALLYIGRTGNALIGGAALFALAAGMSVPLLLAGLTAGHLLPRAGAWMEGVRRFFGVLLIATALFMVGPVLPAWADMALWALLAIVSATFLHAFDRLPDDASGWTRSFKGLGVTMALAGAMLMVGLASGNRDLLQPLSSLGRGSAQLAGAAAPRFTRVGSVSELERVVADSRSPVMLDFYADWCVSCKEMEQRTFTDPAVERRLAGMTLVQADVTANTAAERTLLARFHLFGPPGIVFFNHGRELAQLVGFQGPADFLGTLQRAGLS</sequence>
<evidence type="ECO:0000313" key="22">
    <source>
        <dbReference type="EMBL" id="OIQ85792.1"/>
    </source>
</evidence>
<feature type="transmembrane region" description="Helical" evidence="20">
    <location>
        <begin position="350"/>
        <end position="380"/>
    </location>
</feature>
<dbReference type="EMBL" id="MLJW01000521">
    <property type="protein sequence ID" value="OIQ85792.1"/>
    <property type="molecule type" value="Genomic_DNA"/>
</dbReference>
<keyword evidence="11 20" id="KW-1133">Transmembrane helix</keyword>
<dbReference type="InterPro" id="IPR017937">
    <property type="entry name" value="Thioredoxin_CS"/>
</dbReference>
<evidence type="ECO:0000256" key="19">
    <source>
        <dbReference type="ARBA" id="ARBA00047804"/>
    </source>
</evidence>
<evidence type="ECO:0000256" key="16">
    <source>
        <dbReference type="ARBA" id="ARBA00023284"/>
    </source>
</evidence>
<accession>A0A1J5QQW5</accession>
<keyword evidence="5" id="KW-0813">Transport</keyword>
<evidence type="ECO:0000256" key="9">
    <source>
        <dbReference type="ARBA" id="ARBA00022729"/>
    </source>
</evidence>
<dbReference type="InterPro" id="IPR036929">
    <property type="entry name" value="DsbDN_sf"/>
</dbReference>
<dbReference type="GO" id="GO:0045454">
    <property type="term" value="P:cell redox homeostasis"/>
    <property type="evidence" value="ECO:0007669"/>
    <property type="project" value="TreeGrafter"/>
</dbReference>
<keyword evidence="15" id="KW-1015">Disulfide bond</keyword>
<dbReference type="GO" id="GO:0017004">
    <property type="term" value="P:cytochrome complex assembly"/>
    <property type="evidence" value="ECO:0007669"/>
    <property type="project" value="InterPro"/>
</dbReference>
<dbReference type="EC" id="1.8.1.8" evidence="3"/>
<keyword evidence="8 20" id="KW-0812">Transmembrane</keyword>
<proteinExistence type="inferred from homology"/>
<dbReference type="Gene3D" id="3.40.30.10">
    <property type="entry name" value="Glutaredoxin"/>
    <property type="match status" value="1"/>
</dbReference>
<keyword evidence="7" id="KW-0997">Cell inner membrane</keyword>
<feature type="transmembrane region" description="Helical" evidence="20">
    <location>
        <begin position="227"/>
        <end position="259"/>
    </location>
</feature>
<dbReference type="Pfam" id="PF13899">
    <property type="entry name" value="Thioredoxin_7"/>
    <property type="match status" value="1"/>
</dbReference>
<evidence type="ECO:0000256" key="15">
    <source>
        <dbReference type="ARBA" id="ARBA00023157"/>
    </source>
</evidence>
<dbReference type="Pfam" id="PF11412">
    <property type="entry name" value="DsbD_N"/>
    <property type="match status" value="1"/>
</dbReference>
<comment type="subcellular location">
    <subcellularLocation>
        <location evidence="1">Cell inner membrane</location>
        <topology evidence="1">Multi-pass membrane protein</topology>
    </subcellularLocation>
</comment>
<dbReference type="PROSITE" id="PS51352">
    <property type="entry name" value="THIOREDOXIN_2"/>
    <property type="match status" value="1"/>
</dbReference>
<evidence type="ECO:0000256" key="8">
    <source>
        <dbReference type="ARBA" id="ARBA00022692"/>
    </source>
</evidence>